<dbReference type="SMART" id="SM00248">
    <property type="entry name" value="ANK"/>
    <property type="match status" value="10"/>
</dbReference>
<name>R7QPD2_CHOCR</name>
<feature type="repeat" description="ANK" evidence="3">
    <location>
        <begin position="447"/>
        <end position="479"/>
    </location>
</feature>
<dbReference type="Proteomes" id="UP000012073">
    <property type="component" value="Unassembled WGS sequence"/>
</dbReference>
<feature type="repeat" description="ANK" evidence="3">
    <location>
        <begin position="347"/>
        <end position="380"/>
    </location>
</feature>
<evidence type="ECO:0000313" key="6">
    <source>
        <dbReference type="EMBL" id="CDF39250.1"/>
    </source>
</evidence>
<feature type="compositionally biased region" description="Polar residues" evidence="5">
    <location>
        <begin position="1869"/>
        <end position="1887"/>
    </location>
</feature>
<proteinExistence type="predicted"/>
<feature type="compositionally biased region" description="Polar residues" evidence="5">
    <location>
        <begin position="1371"/>
        <end position="1381"/>
    </location>
</feature>
<dbReference type="PROSITE" id="PS50297">
    <property type="entry name" value="ANK_REP_REGION"/>
    <property type="match status" value="5"/>
</dbReference>
<feature type="coiled-coil region" evidence="4">
    <location>
        <begin position="1016"/>
        <end position="1048"/>
    </location>
</feature>
<keyword evidence="1" id="KW-0677">Repeat</keyword>
<feature type="region of interest" description="Disordered" evidence="5">
    <location>
        <begin position="41"/>
        <end position="67"/>
    </location>
</feature>
<reference evidence="7" key="1">
    <citation type="journal article" date="2013" name="Proc. Natl. Acad. Sci. U.S.A.">
        <title>Genome structure and metabolic features in the red seaweed Chondrus crispus shed light on evolution of the Archaeplastida.</title>
        <authorList>
            <person name="Collen J."/>
            <person name="Porcel B."/>
            <person name="Carre W."/>
            <person name="Ball S.G."/>
            <person name="Chaparro C."/>
            <person name="Tonon T."/>
            <person name="Barbeyron T."/>
            <person name="Michel G."/>
            <person name="Noel B."/>
            <person name="Valentin K."/>
            <person name="Elias M."/>
            <person name="Artiguenave F."/>
            <person name="Arun A."/>
            <person name="Aury J.M."/>
            <person name="Barbosa-Neto J.F."/>
            <person name="Bothwell J.H."/>
            <person name="Bouget F.Y."/>
            <person name="Brillet L."/>
            <person name="Cabello-Hurtado F."/>
            <person name="Capella-Gutierrez S."/>
            <person name="Charrier B."/>
            <person name="Cladiere L."/>
            <person name="Cock J.M."/>
            <person name="Coelho S.M."/>
            <person name="Colleoni C."/>
            <person name="Czjzek M."/>
            <person name="Da Silva C."/>
            <person name="Delage L."/>
            <person name="Denoeud F."/>
            <person name="Deschamps P."/>
            <person name="Dittami S.M."/>
            <person name="Gabaldon T."/>
            <person name="Gachon C.M."/>
            <person name="Groisillier A."/>
            <person name="Herve C."/>
            <person name="Jabbari K."/>
            <person name="Katinka M."/>
            <person name="Kloareg B."/>
            <person name="Kowalczyk N."/>
            <person name="Labadie K."/>
            <person name="Leblanc C."/>
            <person name="Lopez P.J."/>
            <person name="McLachlan D.H."/>
            <person name="Meslet-Cladiere L."/>
            <person name="Moustafa A."/>
            <person name="Nehr Z."/>
            <person name="Nyvall Collen P."/>
            <person name="Panaud O."/>
            <person name="Partensky F."/>
            <person name="Poulain J."/>
            <person name="Rensing S.A."/>
            <person name="Rousvoal S."/>
            <person name="Samson G."/>
            <person name="Symeonidi A."/>
            <person name="Weissenbach J."/>
            <person name="Zambounis A."/>
            <person name="Wincker P."/>
            <person name="Boyen C."/>
        </authorList>
    </citation>
    <scope>NUCLEOTIDE SEQUENCE [LARGE SCALE GENOMIC DNA]</scope>
    <source>
        <strain evidence="7">cv. Stackhouse</strain>
    </source>
</reference>
<evidence type="ECO:0000256" key="5">
    <source>
        <dbReference type="SAM" id="MobiDB-lite"/>
    </source>
</evidence>
<dbReference type="Gramene" id="CDF39250">
    <property type="protein sequence ID" value="CDF39250"/>
    <property type="gene ID" value="CHC_T00000180001"/>
</dbReference>
<feature type="compositionally biased region" description="Basic and acidic residues" evidence="5">
    <location>
        <begin position="755"/>
        <end position="779"/>
    </location>
</feature>
<dbReference type="EMBL" id="HG002013">
    <property type="protein sequence ID" value="CDF39250.1"/>
    <property type="molecule type" value="Genomic_DNA"/>
</dbReference>
<feature type="compositionally biased region" description="Polar residues" evidence="5">
    <location>
        <begin position="1388"/>
        <end position="1410"/>
    </location>
</feature>
<dbReference type="Pfam" id="PF00023">
    <property type="entry name" value="Ank"/>
    <property type="match status" value="1"/>
</dbReference>
<accession>R7QPD2</accession>
<gene>
    <name evidence="6" type="ORF">CHC_T00000180001</name>
</gene>
<organism evidence="6 7">
    <name type="scientific">Chondrus crispus</name>
    <name type="common">Carrageen Irish moss</name>
    <name type="synonym">Polymorpha crispa</name>
    <dbReference type="NCBI Taxonomy" id="2769"/>
    <lineage>
        <taxon>Eukaryota</taxon>
        <taxon>Rhodophyta</taxon>
        <taxon>Florideophyceae</taxon>
        <taxon>Rhodymeniophycidae</taxon>
        <taxon>Gigartinales</taxon>
        <taxon>Gigartinaceae</taxon>
        <taxon>Chondrus</taxon>
    </lineage>
</organism>
<dbReference type="Pfam" id="PF12796">
    <property type="entry name" value="Ank_2"/>
    <property type="match status" value="3"/>
</dbReference>
<dbReference type="PANTHER" id="PTHR24198">
    <property type="entry name" value="ANKYRIN REPEAT AND PROTEIN KINASE DOMAIN-CONTAINING PROTEIN"/>
    <property type="match status" value="1"/>
</dbReference>
<dbReference type="GeneID" id="17326879"/>
<keyword evidence="4" id="KW-0175">Coiled coil</keyword>
<feature type="compositionally biased region" description="Low complexity" evidence="5">
    <location>
        <begin position="1616"/>
        <end position="1660"/>
    </location>
</feature>
<keyword evidence="2 3" id="KW-0040">ANK repeat</keyword>
<dbReference type="RefSeq" id="XP_005719161.1">
    <property type="nucleotide sequence ID" value="XM_005719104.1"/>
</dbReference>
<protein>
    <submittedName>
        <fullName evidence="6">Uncharacterized protein</fullName>
    </submittedName>
</protein>
<dbReference type="PANTHER" id="PTHR24198:SF165">
    <property type="entry name" value="ANKYRIN REPEAT-CONTAINING PROTEIN-RELATED"/>
    <property type="match status" value="1"/>
</dbReference>
<feature type="repeat" description="ANK" evidence="3">
    <location>
        <begin position="414"/>
        <end position="446"/>
    </location>
</feature>
<feature type="region of interest" description="Disordered" evidence="5">
    <location>
        <begin position="1848"/>
        <end position="1887"/>
    </location>
</feature>
<feature type="compositionally biased region" description="Basic and acidic residues" evidence="5">
    <location>
        <begin position="178"/>
        <end position="195"/>
    </location>
</feature>
<dbReference type="SUPFAM" id="SSF48403">
    <property type="entry name" value="Ankyrin repeat"/>
    <property type="match status" value="1"/>
</dbReference>
<feature type="region of interest" description="Disordered" evidence="5">
    <location>
        <begin position="137"/>
        <end position="159"/>
    </location>
</feature>
<evidence type="ECO:0000256" key="4">
    <source>
        <dbReference type="SAM" id="Coils"/>
    </source>
</evidence>
<feature type="compositionally biased region" description="Polar residues" evidence="5">
    <location>
        <begin position="1586"/>
        <end position="1597"/>
    </location>
</feature>
<feature type="region of interest" description="Disordered" evidence="5">
    <location>
        <begin position="177"/>
        <end position="200"/>
    </location>
</feature>
<dbReference type="InterPro" id="IPR002110">
    <property type="entry name" value="Ankyrin_rpt"/>
</dbReference>
<feature type="region of interest" description="Disordered" evidence="5">
    <location>
        <begin position="717"/>
        <end position="779"/>
    </location>
</feature>
<dbReference type="InterPro" id="IPR036770">
    <property type="entry name" value="Ankyrin_rpt-contain_sf"/>
</dbReference>
<feature type="compositionally biased region" description="Polar residues" evidence="5">
    <location>
        <begin position="1666"/>
        <end position="1679"/>
    </location>
</feature>
<feature type="region of interest" description="Disordered" evidence="5">
    <location>
        <begin position="1548"/>
        <end position="1697"/>
    </location>
</feature>
<keyword evidence="7" id="KW-1185">Reference proteome</keyword>
<evidence type="ECO:0000256" key="2">
    <source>
        <dbReference type="ARBA" id="ARBA00023043"/>
    </source>
</evidence>
<feature type="repeat" description="ANK" evidence="3">
    <location>
        <begin position="556"/>
        <end position="588"/>
    </location>
</feature>
<feature type="region of interest" description="Disordered" evidence="5">
    <location>
        <begin position="1355"/>
        <end position="1455"/>
    </location>
</feature>
<evidence type="ECO:0000256" key="3">
    <source>
        <dbReference type="PROSITE-ProRule" id="PRU00023"/>
    </source>
</evidence>
<feature type="compositionally biased region" description="Polar residues" evidence="5">
    <location>
        <begin position="1548"/>
        <end position="1559"/>
    </location>
</feature>
<evidence type="ECO:0000313" key="7">
    <source>
        <dbReference type="Proteomes" id="UP000012073"/>
    </source>
</evidence>
<dbReference type="OrthoDB" id="5670at2759"/>
<feature type="repeat" description="ANK" evidence="3">
    <location>
        <begin position="522"/>
        <end position="554"/>
    </location>
</feature>
<dbReference type="KEGG" id="ccp:CHC_T00000180001"/>
<feature type="repeat" description="ANK" evidence="3">
    <location>
        <begin position="381"/>
        <end position="413"/>
    </location>
</feature>
<feature type="compositionally biased region" description="Acidic residues" evidence="5">
    <location>
        <begin position="147"/>
        <end position="156"/>
    </location>
</feature>
<dbReference type="Gene3D" id="1.25.40.20">
    <property type="entry name" value="Ankyrin repeat-containing domain"/>
    <property type="match status" value="3"/>
</dbReference>
<dbReference type="PROSITE" id="PS50088">
    <property type="entry name" value="ANK_REPEAT"/>
    <property type="match status" value="6"/>
</dbReference>
<dbReference type="STRING" id="2769.R7QPD2"/>
<sequence length="1887" mass="200455">MASLVAEAHGVERIEALTTHVSLDVRTRARLLLERMFGAEPTTADLSPPLPPPAVTGLSSLSSPPPPPPLGHAGCSCSYQHQHHAGLGAYHAGLYDVSGNLNPHASLTAAAHVGHGVGVEQGLPGHLHADGELVEVQGSTSGSSSDSDPDDDDSDADLIPPPPAPCSCVLCSDPSPLAERRPRGRSSFDDSDFSRKGASADARGLSEIRQICNFCSGEGRLGDGRAGLAAKLGRAVRLGHPHCIAILLSRMTWSQRAAATEAPALLHPGGGPPDGGVGSSLPAVILAAQLGKPECLGLLLRRCKPDLDVTHGKKRLTALAWAAHKGYMRCCQLLIEYGAKPSTKCGDGVTALHLAASGGGHIAICKLLIDRKAPVSARSAKKQTPLCLAAQKGFAKVVQMLLEHGADPNNEDEGKYTPLHLSASNGFVPCVELLLQAGARVDSTTRKGVTPLHYAVQGAHADAVKLLIAAGAKVNCTRKPLLLIAADDGNLEVVQILLDAYATIDCKANIKATLDKDLEVYDYLTPLHLSASKGHHEVVDLLLTRGAFVNEVTSKSGWSALDFAVLNGHAECAVTLLNHGATVTDNCKGIGRNNWTLVQYAAHHQAKDVVRLLIQRLKEQRMNASTISTHIGEPNTAATSATGVSQGVVDRSDISAPNGSTIPLPLEEKERLSYHFPGDAEIDDSSYFATDEHGSFQHHYHHHYHHSDRVADVNTGYHRYDPRSAEGDESAFPASRAENSAGPQDRAGGSRRRVVKEDRQSTLRRREIKKREAEATDARDRLEEAISQRSVSKLTEAIAHVSKLVLHLATSVGGDISAGGHLDHSDMNGYGSHVDAYGHVGHVHSPGGSHSKQVAGTASSVVSAPLAMEVGLGNEVQKARKILAGLLAEEKRMREEKEREVADTKRDNTQQTVKKAITAALQGGDPRSLGRVTNRATRTVLDKANPVVVESIAVSSLISNLEKWESHMKVATSKKNLDGLAEALPEVSGLVSELKKRGGDGAATRVFGGSDPAKSLESANQLLDDLKSKRENELAKEAEARAKEKAAQGRLAKAIESDDIVELEKALDVANSALLTKQSELATTIESGKKVMTKWLKMERRKLRQASNSGDPAIIEKAAAMAESFGLQALGSEIETAKKLAGKLRKQAEAVQILQDATAQADVSALTAIRKQLTTLGMFAEAEQARAEVERLQRATRARTLLEGAIEETKKCREQFSQVSSQDENTPAEDVELRSSWTWPDVQRLGDLSDRARKYGQPMKSLCDNADQLATEIAALGRQVLALTTRSNDARGIAAVIAGYENSFVNVARSDLFNVPAGEKALRDARQRLHEVQAMDQASVKAESAQVKVEYALATSRRSAARHRGGKGPKSQAQAQSTHGNGSYPVLQPTTANGRPSIEQDTFSPSSLSSEFAEDDEGDTDSSLPPLDGSEEASTRSLDGHPKGAVSRKPRGVGQGDDAALLDSLVDMSVSSSECSHFYLFKEGTTVCCARCGHLRNSGNPNWLARVKERDNKLPPELGNVALPSYGSAPDLYSAFSAIGAQLNGQVRPSPAVTGSQPVSERGIQRPGYLNVSKASTKKTIHPTGAVSSGQDPTRSISGAGGRTSPHPASVNMMAQLIQQHQLQQQQHYHQSQQQRSHGRQPPAQVRQSQQPQLRPQQTPGHMASSLPQAQSHQVSKNSQAHRSRGRPQAGHVNASVEDTAGLTAMYAGALGAGRGVGGAQNAMGMASKYTPTSNLQNVAPVMKATPQGPMHGYGMAVSRALPVIHPKAGHSVRNDLGVVSGVNQSGLGMEVPDANHHAGRGSNGMSSRMPSSRAVAAEEIGGPGLDLGLDFANENFGFDIGAIVDEIPPPNSSEAGVGSQDLGRPSEHNSMYTSTSHAQANGFYQR</sequence>
<evidence type="ECO:0000256" key="1">
    <source>
        <dbReference type="ARBA" id="ARBA00022737"/>
    </source>
</evidence>
<feature type="coiled-coil region" evidence="4">
    <location>
        <begin position="876"/>
        <end position="907"/>
    </location>
</feature>